<accession>A0A0F5JLL0</accession>
<dbReference type="EMBL" id="AQHW01000009">
    <property type="protein sequence ID" value="KKB58475.1"/>
    <property type="molecule type" value="Genomic_DNA"/>
</dbReference>
<reference evidence="1 2" key="1">
    <citation type="submission" date="2013-04" db="EMBL/GenBank/DDBJ databases">
        <title>The Genome Sequence of Parabacteroides gordonii DSM 23371.</title>
        <authorList>
            <consortium name="The Broad Institute Genomics Platform"/>
            <person name="Earl A."/>
            <person name="Ward D."/>
            <person name="Feldgarden M."/>
            <person name="Gevers D."/>
            <person name="Martens E."/>
            <person name="Sakamoto M."/>
            <person name="Benno Y."/>
            <person name="Suzuki N."/>
            <person name="Matsunaga N."/>
            <person name="Koshihara K."/>
            <person name="Seki M."/>
            <person name="Komiya H."/>
            <person name="Walker B."/>
            <person name="Young S."/>
            <person name="Zeng Q."/>
            <person name="Gargeya S."/>
            <person name="Fitzgerald M."/>
            <person name="Haas B."/>
            <person name="Abouelleil A."/>
            <person name="Allen A.W."/>
            <person name="Alvarado L."/>
            <person name="Arachchi H.M."/>
            <person name="Berlin A.M."/>
            <person name="Chapman S.B."/>
            <person name="Gainer-Dewar J."/>
            <person name="Goldberg J."/>
            <person name="Griggs A."/>
            <person name="Gujja S."/>
            <person name="Hansen M."/>
            <person name="Howarth C."/>
            <person name="Imamovic A."/>
            <person name="Ireland A."/>
            <person name="Larimer J."/>
            <person name="McCowan C."/>
            <person name="Murphy C."/>
            <person name="Pearson M."/>
            <person name="Poon T.W."/>
            <person name="Priest M."/>
            <person name="Roberts A."/>
            <person name="Saif S."/>
            <person name="Shea T."/>
            <person name="Sisk P."/>
            <person name="Sykes S."/>
            <person name="Wortman J."/>
            <person name="Nusbaum C."/>
            <person name="Birren B."/>
        </authorList>
    </citation>
    <scope>NUCLEOTIDE SEQUENCE [LARGE SCALE GENOMIC DNA]</scope>
    <source>
        <strain evidence="1 2">MS-1</strain>
    </source>
</reference>
<comment type="caution">
    <text evidence="1">The sequence shown here is derived from an EMBL/GenBank/DDBJ whole genome shotgun (WGS) entry which is preliminary data.</text>
</comment>
<proteinExistence type="predicted"/>
<name>A0A0F5JLL0_9BACT</name>
<evidence type="ECO:0000313" key="2">
    <source>
        <dbReference type="Proteomes" id="UP000033035"/>
    </source>
</evidence>
<evidence type="ECO:0000313" key="1">
    <source>
        <dbReference type="EMBL" id="KKB58475.1"/>
    </source>
</evidence>
<gene>
    <name evidence="1" type="ORF">HMPREF1536_01352</name>
</gene>
<protein>
    <submittedName>
        <fullName evidence="1">Uncharacterized protein</fullName>
    </submittedName>
</protein>
<dbReference type="Proteomes" id="UP000033035">
    <property type="component" value="Unassembled WGS sequence"/>
</dbReference>
<dbReference type="AlphaFoldDB" id="A0A0F5JLL0"/>
<sequence>MVSVAYWKHFFQKIIKKRKPRPVFITDAVSLLPNEAISRFLLCKDLLTLDLKYYEKNSMQI</sequence>
<dbReference type="HOGENOM" id="CLU_2918492_0_0_10"/>
<organism evidence="1 2">
    <name type="scientific">Parabacteroides gordonii MS-1 = DSM 23371</name>
    <dbReference type="NCBI Taxonomy" id="1203610"/>
    <lineage>
        <taxon>Bacteria</taxon>
        <taxon>Pseudomonadati</taxon>
        <taxon>Bacteroidota</taxon>
        <taxon>Bacteroidia</taxon>
        <taxon>Bacteroidales</taxon>
        <taxon>Tannerellaceae</taxon>
        <taxon>Parabacteroides</taxon>
    </lineage>
</organism>
<dbReference type="PATRIC" id="fig|1203610.3.peg.1382"/>
<keyword evidence="2" id="KW-1185">Reference proteome</keyword>
<dbReference type="STRING" id="1203610.HMPREF1536_01352"/>